<dbReference type="InterPro" id="IPR000160">
    <property type="entry name" value="GGDEF_dom"/>
</dbReference>
<dbReference type="Pfam" id="PF07495">
    <property type="entry name" value="Y_Y_Y"/>
    <property type="match status" value="1"/>
</dbReference>
<dbReference type="InterPro" id="IPR011110">
    <property type="entry name" value="Reg_prop"/>
</dbReference>
<dbReference type="EMBL" id="CP036401">
    <property type="protein sequence ID" value="QBI04131.1"/>
    <property type="molecule type" value="Genomic_DNA"/>
</dbReference>
<dbReference type="InterPro" id="IPR052163">
    <property type="entry name" value="DGC-Regulatory_Protein"/>
</dbReference>
<evidence type="ECO:0000313" key="3">
    <source>
        <dbReference type="EMBL" id="QBI04131.1"/>
    </source>
</evidence>
<dbReference type="Gene3D" id="3.30.70.270">
    <property type="match status" value="1"/>
</dbReference>
<reference evidence="3 4" key="1">
    <citation type="submission" date="2019-02" db="EMBL/GenBank/DDBJ databases">
        <title>Draft Genome Sequences of Six Type Strains of the Genus Massilia.</title>
        <authorList>
            <person name="Miess H."/>
            <person name="Frediansyhah A."/>
            <person name="Gross H."/>
        </authorList>
    </citation>
    <scope>NUCLEOTIDE SEQUENCE [LARGE SCALE GENOMIC DNA]</scope>
    <source>
        <strain evidence="3 4">DSM 17472</strain>
    </source>
</reference>
<dbReference type="NCBIfam" id="TIGR00254">
    <property type="entry name" value="GGDEF"/>
    <property type="match status" value="1"/>
</dbReference>
<keyword evidence="1" id="KW-0812">Transmembrane</keyword>
<dbReference type="PROSITE" id="PS50887">
    <property type="entry name" value="GGDEF"/>
    <property type="match status" value="1"/>
</dbReference>
<keyword evidence="4" id="KW-1185">Reference proteome</keyword>
<dbReference type="CDD" id="cd01949">
    <property type="entry name" value="GGDEF"/>
    <property type="match status" value="1"/>
</dbReference>
<evidence type="ECO:0000313" key="4">
    <source>
        <dbReference type="Proteomes" id="UP000292307"/>
    </source>
</evidence>
<protein>
    <submittedName>
        <fullName evidence="3">GGDEF domain-containing protein</fullName>
    </submittedName>
</protein>
<name>A0ABX5S1M1_9BURK</name>
<dbReference type="Pfam" id="PF07494">
    <property type="entry name" value="Reg_prop"/>
    <property type="match status" value="4"/>
</dbReference>
<gene>
    <name evidence="3" type="ORF">EYF70_27420</name>
</gene>
<sequence>MPVRPACHAAASHRTALCSGFMSEPATLCEVADQHCRHRLWHSHPRHARSARIRYMMIPSGNKNVQMPYLSRFFSCLTLLALLALPWLPGIVHAAAPAPWSTLAHTSFLHHKAPSLGVGTSLAQDRQGFIWLGTQTGLMRWDGFQFRRYQAAPGKSGSLLDSYILNLRVDSTGRLWIGTNSGGIARYDAARDNFISVGVGKGGLSHVQVTSLAEDGKGGMWVGTGAGLERIDAAGVVHGAHSGAPQVDSMALVKSGIESLLRDRSGTLWIGTKKGLWRRSADDQPLVPVRLPVEGAGQPTISTLYQDSAGRVWIGTRANGAFMQGDSRQGPVVVGESPAPSTLQNERIYSIVEKTAGVVWLGTEGGGIVEVDVEHGRTRRIRHHAEIADSLIEDDVSAMLRDHSGQVFVATMDGLSQHDPRTNGIITIRSLGSPGKLDVPSLLARPDGSVWFGVMAGRIEIVDPTRGAMGEFAPATGTRTRGLPKSRVLAMANGPGDTVFIATQHGVFRSTADGRDIRRIDIAGRPGASPAWSVAWHDGVLWLGGLDGIWGLKMAPDGSAQVIRHEDRALGDSRVTAIRALDDGSVWVGTMAGLARLDTRTNAVERVSLDPAAQPDTPGHYVSSIIQDTRGRVWVSTFSAGIAVLERTDAQGRHWFRRFGTAEGLPDNGVNALVLDAAGRIWISTDNGVAGIDADTFVIRKLGIADGLQISAYWTGAGVRTPAGDIVFGGVAGVTVLRPAHLKRPGYRPSMAITQVSLGGRSMTSVPSNGGTGLPLRIAPEERERGIALEFSALDFAPPGYRQYAYRLDGFDRDWIETSAVPPRAGYTNLPPGKYTLELRGTASDGADAILRVPVVALPAWHQKDWVRVLGGLCVLLLLVLLMQARTSLLRRKKRELEAIIAGRTAELRATQARLEELAYGDTLTGLPNRRLFNDTLRRMTAQAARGGQPFALLLVDLDHFKSVNDTLGHDAGDALLVTAAERLRSVVREGDLVARLGGDEFAILLAPGYEPAVVQDICERIVAAIATPVIHGEHTMHISASVGVAGYAKEQDSAERLYKCADIALYKSKEAGRNTWSAYDASSSPLTTG</sequence>
<dbReference type="InterPro" id="IPR015943">
    <property type="entry name" value="WD40/YVTN_repeat-like_dom_sf"/>
</dbReference>
<dbReference type="PANTHER" id="PTHR46663:SF2">
    <property type="entry name" value="GGDEF DOMAIN-CONTAINING PROTEIN"/>
    <property type="match status" value="1"/>
</dbReference>
<dbReference type="SUPFAM" id="SSF55073">
    <property type="entry name" value="Nucleotide cyclase"/>
    <property type="match status" value="1"/>
</dbReference>
<dbReference type="InterPro" id="IPR013783">
    <property type="entry name" value="Ig-like_fold"/>
</dbReference>
<organism evidence="3 4">
    <name type="scientific">Pseudoduganella albidiflava</name>
    <dbReference type="NCBI Taxonomy" id="321983"/>
    <lineage>
        <taxon>Bacteria</taxon>
        <taxon>Pseudomonadati</taxon>
        <taxon>Pseudomonadota</taxon>
        <taxon>Betaproteobacteria</taxon>
        <taxon>Burkholderiales</taxon>
        <taxon>Oxalobacteraceae</taxon>
        <taxon>Telluria group</taxon>
        <taxon>Pseudoduganella</taxon>
    </lineage>
</organism>
<dbReference type="SUPFAM" id="SSF63829">
    <property type="entry name" value="Calcium-dependent phosphotriesterase"/>
    <property type="match status" value="3"/>
</dbReference>
<dbReference type="SMART" id="SM00267">
    <property type="entry name" value="GGDEF"/>
    <property type="match status" value="1"/>
</dbReference>
<keyword evidence="1" id="KW-1133">Transmembrane helix</keyword>
<keyword evidence="1" id="KW-0472">Membrane</keyword>
<proteinExistence type="predicted"/>
<dbReference type="Pfam" id="PF00990">
    <property type="entry name" value="GGDEF"/>
    <property type="match status" value="1"/>
</dbReference>
<dbReference type="InterPro" id="IPR043128">
    <property type="entry name" value="Rev_trsase/Diguanyl_cyclase"/>
</dbReference>
<dbReference type="InterPro" id="IPR029787">
    <property type="entry name" value="Nucleotide_cyclase"/>
</dbReference>
<evidence type="ECO:0000259" key="2">
    <source>
        <dbReference type="PROSITE" id="PS50887"/>
    </source>
</evidence>
<dbReference type="InterPro" id="IPR011123">
    <property type="entry name" value="Y_Y_Y"/>
</dbReference>
<dbReference type="PANTHER" id="PTHR46663">
    <property type="entry name" value="DIGUANYLATE CYCLASE DGCT-RELATED"/>
    <property type="match status" value="1"/>
</dbReference>
<dbReference type="Gene3D" id="2.60.40.10">
    <property type="entry name" value="Immunoglobulins"/>
    <property type="match status" value="1"/>
</dbReference>
<accession>A0ABX5S1M1</accession>
<dbReference type="Gene3D" id="2.130.10.10">
    <property type="entry name" value="YVTN repeat-like/Quinoprotein amine dehydrogenase"/>
    <property type="match status" value="2"/>
</dbReference>
<feature type="transmembrane region" description="Helical" evidence="1">
    <location>
        <begin position="69"/>
        <end position="88"/>
    </location>
</feature>
<dbReference type="Proteomes" id="UP000292307">
    <property type="component" value="Chromosome"/>
</dbReference>
<feature type="domain" description="GGDEF" evidence="2">
    <location>
        <begin position="949"/>
        <end position="1082"/>
    </location>
</feature>
<evidence type="ECO:0000256" key="1">
    <source>
        <dbReference type="SAM" id="Phobius"/>
    </source>
</evidence>